<feature type="region of interest" description="Disordered" evidence="1">
    <location>
        <begin position="46"/>
        <end position="73"/>
    </location>
</feature>
<organism evidence="2 3">
    <name type="scientific">Kalmanozyma brasiliensis (strain GHG001)</name>
    <name type="common">Yeast</name>
    <name type="synonym">Pseudozyma brasiliensis</name>
    <dbReference type="NCBI Taxonomy" id="1365824"/>
    <lineage>
        <taxon>Eukaryota</taxon>
        <taxon>Fungi</taxon>
        <taxon>Dikarya</taxon>
        <taxon>Basidiomycota</taxon>
        <taxon>Ustilaginomycotina</taxon>
        <taxon>Ustilaginomycetes</taxon>
        <taxon>Ustilaginales</taxon>
        <taxon>Ustilaginaceae</taxon>
        <taxon>Kalmanozyma</taxon>
    </lineage>
</organism>
<dbReference type="Gene3D" id="3.60.10.10">
    <property type="entry name" value="Endonuclease/exonuclease/phosphatase"/>
    <property type="match status" value="1"/>
</dbReference>
<dbReference type="OMA" id="LTRMCTH"/>
<accession>V5GKY6</accession>
<keyword evidence="3" id="KW-1185">Reference proteome</keyword>
<proteinExistence type="predicted"/>
<feature type="region of interest" description="Disordered" evidence="1">
    <location>
        <begin position="370"/>
        <end position="406"/>
    </location>
</feature>
<sequence length="445" mass="49210">MAHATPLKAAAMQKIHAGSYARPHGRTSLTIGSLNIRFSNDAVSDWKRPPLDRPDGNPFSPTMQEISSSASPHLMAQHHGERHWFLRGPKISDIALFHAWDIFAFQEVLHPQLSNLVNWLGDEYSYAGVGRDDGAYAGEAVPVFWRRDTFELVPHAEGGAGADGVEHFWLSPTPEIPGSVGWDAALTRMCTHVSLRLLATGEIIHVFSTHYDHQGVVARAKSSELIVDRARRAAKHTKSMLREQPLVVLIGDLNSPRNEGSWSTLVSPHYGLQANSTGPTFLDTALSVPTRFTSPLLTDNEDPKRAEYAAGKRIPPPPPAGRKEAGMLFEPVGPMRTFTDFQPSKRNAIDDRIDFIMLLDNGAVLDETRGDARLDHSKSSPPPAIRSEGDSDTASRQSGKVEERESRWRIRTFGTLPNWSEGDAGFLISDHRPVMARIQRDFTLS</sequence>
<dbReference type="Proteomes" id="UP000019377">
    <property type="component" value="Unassembled WGS sequence"/>
</dbReference>
<reference evidence="3" key="1">
    <citation type="journal article" date="2013" name="Genome Announc.">
        <title>Draft genome sequence of Pseudozyma brasiliensis sp. nov. strain GHG001, a high producer of endo-1,4-xylanase isolated from an insect pest of sugarcane.</title>
        <authorList>
            <person name="Oliveira J.V.D.C."/>
            <person name="dos Santos R.A.C."/>
            <person name="Borges T.A."/>
            <person name="Riano-Pachon D.M."/>
            <person name="Goldman G.H."/>
        </authorList>
    </citation>
    <scope>NUCLEOTIDE SEQUENCE [LARGE SCALE GENOMIC DNA]</scope>
    <source>
        <strain evidence="3">GHG001</strain>
    </source>
</reference>
<evidence type="ECO:0008006" key="4">
    <source>
        <dbReference type="Google" id="ProtNLM"/>
    </source>
</evidence>
<dbReference type="SUPFAM" id="SSF56219">
    <property type="entry name" value="DNase I-like"/>
    <property type="match status" value="1"/>
</dbReference>
<dbReference type="AlphaFoldDB" id="V5GKY6"/>
<dbReference type="InterPro" id="IPR036691">
    <property type="entry name" value="Endo/exonu/phosph_ase_sf"/>
</dbReference>
<dbReference type="STRING" id="1365824.V5GKY6"/>
<name>V5GKY6_KALBG</name>
<protein>
    <recommendedName>
        <fullName evidence="4">Endonuclease/exonuclease/phosphatase domain-containing protein</fullName>
    </recommendedName>
</protein>
<dbReference type="eggNOG" id="ENOG502S5BH">
    <property type="taxonomic scope" value="Eukaryota"/>
</dbReference>
<gene>
    <name evidence="2" type="ORF">PSEUBRA_SCAF3g04133</name>
</gene>
<dbReference type="HOGENOM" id="CLU_030508_0_2_1"/>
<feature type="compositionally biased region" description="Polar residues" evidence="1">
    <location>
        <begin position="59"/>
        <end position="71"/>
    </location>
</feature>
<dbReference type="GeneID" id="27420748"/>
<feature type="compositionally biased region" description="Basic and acidic residues" evidence="1">
    <location>
        <begin position="46"/>
        <end position="55"/>
    </location>
</feature>
<feature type="region of interest" description="Disordered" evidence="1">
    <location>
        <begin position="293"/>
        <end position="326"/>
    </location>
</feature>
<evidence type="ECO:0000313" key="2">
    <source>
        <dbReference type="EMBL" id="EST06617.1"/>
    </source>
</evidence>
<evidence type="ECO:0000256" key="1">
    <source>
        <dbReference type="SAM" id="MobiDB-lite"/>
    </source>
</evidence>
<dbReference type="EMBL" id="KI545873">
    <property type="protein sequence ID" value="EST06617.1"/>
    <property type="molecule type" value="Genomic_DNA"/>
</dbReference>
<evidence type="ECO:0000313" key="3">
    <source>
        <dbReference type="Proteomes" id="UP000019377"/>
    </source>
</evidence>
<dbReference type="OrthoDB" id="276515at2759"/>